<reference evidence="2 3" key="1">
    <citation type="submission" date="2018-06" db="EMBL/GenBank/DDBJ databases">
        <authorList>
            <consortium name="Pathogen Informatics"/>
            <person name="Doyle S."/>
        </authorList>
    </citation>
    <scope>NUCLEOTIDE SEQUENCE [LARGE SCALE GENOMIC DNA]</scope>
    <source>
        <strain evidence="2 3">NCTC10860</strain>
    </source>
</reference>
<dbReference type="SUPFAM" id="SSF50952">
    <property type="entry name" value="Soluble quinoprotein glucose dehydrogenase"/>
    <property type="match status" value="1"/>
</dbReference>
<evidence type="ECO:0000313" key="2">
    <source>
        <dbReference type="EMBL" id="SUD59273.1"/>
    </source>
</evidence>
<accession>A0A379K3P4</accession>
<evidence type="ECO:0000256" key="1">
    <source>
        <dbReference type="SAM" id="SignalP"/>
    </source>
</evidence>
<dbReference type="Proteomes" id="UP000254084">
    <property type="component" value="Unassembled WGS sequence"/>
</dbReference>
<proteinExistence type="predicted"/>
<dbReference type="InterPro" id="IPR011041">
    <property type="entry name" value="Quinoprot_gluc/sorb_DH_b-prop"/>
</dbReference>
<feature type="signal peptide" evidence="1">
    <location>
        <begin position="1"/>
        <end position="23"/>
    </location>
</feature>
<name>A0A379K3P4_ECTOL</name>
<keyword evidence="1" id="KW-0732">Signal</keyword>
<feature type="chain" id="PRO_5016723838" evidence="1">
    <location>
        <begin position="24"/>
        <end position="70"/>
    </location>
</feature>
<organism evidence="2 3">
    <name type="scientific">Ectopseudomonas oleovorans</name>
    <name type="common">Pseudomonas oleovorans</name>
    <dbReference type="NCBI Taxonomy" id="301"/>
    <lineage>
        <taxon>Bacteria</taxon>
        <taxon>Pseudomonadati</taxon>
        <taxon>Pseudomonadota</taxon>
        <taxon>Gammaproteobacteria</taxon>
        <taxon>Pseudomonadales</taxon>
        <taxon>Pseudomonadaceae</taxon>
        <taxon>Ectopseudomonas</taxon>
    </lineage>
</organism>
<dbReference type="EMBL" id="UGUW01000004">
    <property type="protein sequence ID" value="SUD59273.1"/>
    <property type="molecule type" value="Genomic_DNA"/>
</dbReference>
<gene>
    <name evidence="2" type="ORF">NCTC10860_01546</name>
</gene>
<protein>
    <submittedName>
        <fullName evidence="2">Glucose sorbosone dehydrogenase</fullName>
    </submittedName>
</protein>
<evidence type="ECO:0000313" key="3">
    <source>
        <dbReference type="Proteomes" id="UP000254084"/>
    </source>
</evidence>
<sequence>MPRLKPLAALGLLALFGYQYSFAEDRQLSSELGPLNVHTVAEGLANPWAVAFLPDGRVIWSASGQVPCVG</sequence>
<dbReference type="AlphaFoldDB" id="A0A379K3P4"/>